<sequence>MGGRGYVTKTYVGKVCIDMAKRTCPESYELFTNASARCNLEISKICYVLPKFLLLRTTGTGGLPISPPLAPLSFTTLSFTEGGKSSFVSSGINLVLPTLQVISTFFSGWIQFSSVFFWRTLVMAFKGKECEEFAKFVCPDTIPALSSNSCTAANDFFMCFAPQFDPECHDLLRNSILCNDIGLPKFCELPAKHKTSNYCDMGMRKFAAIIFVLVLDVTKTYVGKVCIDMAKRTCPESYELFTNASAGCKGYYIFIICFSPKVNHECYDVLDKSHSCSPRNKQNMLRTTKVPTPSASKSSTVE</sequence>
<reference evidence="2" key="1">
    <citation type="submission" date="2023-08" db="EMBL/GenBank/DDBJ databases">
        <authorList>
            <person name="Alioto T."/>
            <person name="Alioto T."/>
            <person name="Gomez Garrido J."/>
        </authorList>
    </citation>
    <scope>NUCLEOTIDE SEQUENCE</scope>
</reference>
<name>A0AA36BKH8_OCTVU</name>
<accession>A0AA36BKH8</accession>
<dbReference type="AlphaFoldDB" id="A0AA36BKH8"/>
<evidence type="ECO:0000313" key="3">
    <source>
        <dbReference type="Proteomes" id="UP001162480"/>
    </source>
</evidence>
<keyword evidence="3" id="KW-1185">Reference proteome</keyword>
<evidence type="ECO:0000256" key="1">
    <source>
        <dbReference type="SAM" id="MobiDB-lite"/>
    </source>
</evidence>
<protein>
    <submittedName>
        <fullName evidence="2">Uncharacterized protein</fullName>
    </submittedName>
</protein>
<dbReference type="EMBL" id="OX597831">
    <property type="protein sequence ID" value="CAI9735849.1"/>
    <property type="molecule type" value="Genomic_DNA"/>
</dbReference>
<proteinExistence type="predicted"/>
<evidence type="ECO:0000313" key="2">
    <source>
        <dbReference type="EMBL" id="CAI9735849.1"/>
    </source>
</evidence>
<feature type="region of interest" description="Disordered" evidence="1">
    <location>
        <begin position="275"/>
        <end position="302"/>
    </location>
</feature>
<dbReference type="Proteomes" id="UP001162480">
    <property type="component" value="Chromosome 18"/>
</dbReference>
<gene>
    <name evidence="2" type="ORF">OCTVUL_1B016163</name>
</gene>
<organism evidence="2 3">
    <name type="scientific">Octopus vulgaris</name>
    <name type="common">Common octopus</name>
    <dbReference type="NCBI Taxonomy" id="6645"/>
    <lineage>
        <taxon>Eukaryota</taxon>
        <taxon>Metazoa</taxon>
        <taxon>Spiralia</taxon>
        <taxon>Lophotrochozoa</taxon>
        <taxon>Mollusca</taxon>
        <taxon>Cephalopoda</taxon>
        <taxon>Coleoidea</taxon>
        <taxon>Octopodiformes</taxon>
        <taxon>Octopoda</taxon>
        <taxon>Incirrata</taxon>
        <taxon>Octopodidae</taxon>
        <taxon>Octopus</taxon>
    </lineage>
</organism>